<dbReference type="Pfam" id="PF25079">
    <property type="entry name" value="COB_C"/>
    <property type="match status" value="1"/>
</dbReference>
<reference evidence="16 17" key="1">
    <citation type="submission" date="2020-08" db="EMBL/GenBank/DDBJ databases">
        <title>Plant Genome Project.</title>
        <authorList>
            <person name="Zhang R.-G."/>
        </authorList>
    </citation>
    <scope>NUCLEOTIDE SEQUENCE [LARGE SCALE GENOMIC DNA]</scope>
    <source>
        <tissue evidence="16">Rhizome</tissue>
    </source>
</reference>
<dbReference type="GO" id="GO:0010215">
    <property type="term" value="P:cellulose microfibril organization"/>
    <property type="evidence" value="ECO:0007669"/>
    <property type="project" value="InterPro"/>
</dbReference>
<feature type="domain" description="Cyclin-like" evidence="14">
    <location>
        <begin position="901"/>
        <end position="985"/>
    </location>
</feature>
<evidence type="ECO:0000313" key="17">
    <source>
        <dbReference type="Proteomes" id="UP000734854"/>
    </source>
</evidence>
<feature type="domain" description="Cyclin-like" evidence="14">
    <location>
        <begin position="998"/>
        <end position="1080"/>
    </location>
</feature>
<dbReference type="SMART" id="SM00385">
    <property type="entry name" value="CYCLIN"/>
    <property type="match status" value="2"/>
</dbReference>
<evidence type="ECO:0000256" key="7">
    <source>
        <dbReference type="ARBA" id="ARBA00023127"/>
    </source>
</evidence>
<dbReference type="PROSITE" id="PS00292">
    <property type="entry name" value="CYCLINS"/>
    <property type="match status" value="1"/>
</dbReference>
<evidence type="ECO:0000256" key="12">
    <source>
        <dbReference type="SAM" id="MobiDB-lite"/>
    </source>
</evidence>
<dbReference type="CDD" id="cd20567">
    <property type="entry name" value="CYCLIN_AtCycB-like_rpt1"/>
    <property type="match status" value="1"/>
</dbReference>
<dbReference type="PANTHER" id="PTHR31052:SF3">
    <property type="entry name" value="COBRA-LIKE PROTEIN 7"/>
    <property type="match status" value="1"/>
</dbReference>
<evidence type="ECO:0008006" key="18">
    <source>
        <dbReference type="Google" id="ProtNLM"/>
    </source>
</evidence>
<dbReference type="SUPFAM" id="SSF47954">
    <property type="entry name" value="Cyclin-like"/>
    <property type="match status" value="2"/>
</dbReference>
<dbReference type="FunFam" id="1.10.472.10:FF:000001">
    <property type="entry name" value="G2/mitotic-specific cyclin"/>
    <property type="match status" value="1"/>
</dbReference>
<feature type="chain" id="PRO_5035214970" description="Cyclin N-terminal domain-containing protein" evidence="13">
    <location>
        <begin position="26"/>
        <end position="1117"/>
    </location>
</feature>
<dbReference type="AlphaFoldDB" id="A0A8J5H933"/>
<proteinExistence type="inferred from homology"/>
<keyword evidence="10" id="KW-0131">Cell cycle</keyword>
<dbReference type="InterPro" id="IPR056900">
    <property type="entry name" value="COB_C"/>
</dbReference>
<dbReference type="InterPro" id="IPR004367">
    <property type="entry name" value="Cyclin_C-dom"/>
</dbReference>
<keyword evidence="4" id="KW-1003">Cell membrane</keyword>
<evidence type="ECO:0000256" key="6">
    <source>
        <dbReference type="ARBA" id="ARBA00022729"/>
    </source>
</evidence>
<dbReference type="GO" id="GO:0010332">
    <property type="term" value="P:response to gamma radiation"/>
    <property type="evidence" value="ECO:0007669"/>
    <property type="project" value="UniProtKB-ARBA"/>
</dbReference>
<organism evidence="16 17">
    <name type="scientific">Zingiber officinale</name>
    <name type="common">Ginger</name>
    <name type="synonym">Amomum zingiber</name>
    <dbReference type="NCBI Taxonomy" id="94328"/>
    <lineage>
        <taxon>Eukaryota</taxon>
        <taxon>Viridiplantae</taxon>
        <taxon>Streptophyta</taxon>
        <taxon>Embryophyta</taxon>
        <taxon>Tracheophyta</taxon>
        <taxon>Spermatophyta</taxon>
        <taxon>Magnoliopsida</taxon>
        <taxon>Liliopsida</taxon>
        <taxon>Zingiberales</taxon>
        <taxon>Zingiberaceae</taxon>
        <taxon>Zingiber</taxon>
    </lineage>
</organism>
<evidence type="ECO:0000256" key="11">
    <source>
        <dbReference type="RuleBase" id="RU000383"/>
    </source>
</evidence>
<comment type="similarity">
    <text evidence="3">Belongs to the cyclin family. Cyclin AB subfamily.</text>
</comment>
<evidence type="ECO:0000256" key="10">
    <source>
        <dbReference type="ARBA" id="ARBA00023306"/>
    </source>
</evidence>
<dbReference type="InterPro" id="IPR013763">
    <property type="entry name" value="Cyclin-like_dom"/>
</dbReference>
<keyword evidence="17" id="KW-1185">Reference proteome</keyword>
<feature type="compositionally biased region" description="Polar residues" evidence="12">
    <location>
        <begin position="767"/>
        <end position="785"/>
    </location>
</feature>
<evidence type="ECO:0000256" key="9">
    <source>
        <dbReference type="ARBA" id="ARBA00023180"/>
    </source>
</evidence>
<dbReference type="CDD" id="cd20511">
    <property type="entry name" value="CYCLIN_AtCycB-like_rpt2"/>
    <property type="match status" value="1"/>
</dbReference>
<dbReference type="Pfam" id="PF00134">
    <property type="entry name" value="Cyclin_N"/>
    <property type="match status" value="1"/>
</dbReference>
<protein>
    <recommendedName>
        <fullName evidence="18">Cyclin N-terminal domain-containing protein</fullName>
    </recommendedName>
</protein>
<comment type="caution">
    <text evidence="16">The sequence shown here is derived from an EMBL/GenBank/DDBJ whole genome shotgun (WGS) entry which is preliminary data.</text>
</comment>
<evidence type="ECO:0000259" key="15">
    <source>
        <dbReference type="SMART" id="SM01332"/>
    </source>
</evidence>
<feature type="region of interest" description="Disordered" evidence="12">
    <location>
        <begin position="767"/>
        <end position="798"/>
    </location>
</feature>
<dbReference type="Pfam" id="PF04833">
    <property type="entry name" value="COBRA"/>
    <property type="match status" value="1"/>
</dbReference>
<comment type="similarity">
    <text evidence="2">Belongs to the COBRA family.</text>
</comment>
<evidence type="ECO:0000256" key="1">
    <source>
        <dbReference type="ARBA" id="ARBA00004236"/>
    </source>
</evidence>
<dbReference type="Gene3D" id="1.10.472.10">
    <property type="entry name" value="Cyclin-like"/>
    <property type="match status" value="2"/>
</dbReference>
<evidence type="ECO:0000313" key="16">
    <source>
        <dbReference type="EMBL" id="KAG6512160.1"/>
    </source>
</evidence>
<dbReference type="GO" id="GO:0005886">
    <property type="term" value="C:plasma membrane"/>
    <property type="evidence" value="ECO:0007669"/>
    <property type="project" value="UniProtKB-SubCell"/>
</dbReference>
<dbReference type="InterPro" id="IPR036915">
    <property type="entry name" value="Cyclin-like_sf"/>
</dbReference>
<keyword evidence="7 11" id="KW-0195">Cyclin</keyword>
<dbReference type="PANTHER" id="PTHR31052">
    <property type="entry name" value="COBRA-LIKE PROTEIN 7"/>
    <property type="match status" value="1"/>
</dbReference>
<feature type="signal peptide" evidence="13">
    <location>
        <begin position="1"/>
        <end position="25"/>
    </location>
</feature>
<evidence type="ECO:0000256" key="5">
    <source>
        <dbReference type="ARBA" id="ARBA00022618"/>
    </source>
</evidence>
<dbReference type="FunFam" id="1.10.472.10:FF:000032">
    <property type="entry name" value="G2/mitotic-specific cyclin-1"/>
    <property type="match status" value="1"/>
</dbReference>
<dbReference type="Proteomes" id="UP000734854">
    <property type="component" value="Unassembled WGS sequence"/>
</dbReference>
<keyword evidence="5" id="KW-0132">Cell division</keyword>
<dbReference type="InterPro" id="IPR006671">
    <property type="entry name" value="Cyclin_N"/>
</dbReference>
<dbReference type="SMART" id="SM01332">
    <property type="entry name" value="Cyclin_C"/>
    <property type="match status" value="1"/>
</dbReference>
<evidence type="ECO:0000256" key="2">
    <source>
        <dbReference type="ARBA" id="ARBA00005507"/>
    </source>
</evidence>
<comment type="subcellular location">
    <subcellularLocation>
        <location evidence="1">Cell membrane</location>
    </subcellularLocation>
</comment>
<feature type="domain" description="Cyclin C-terminal" evidence="15">
    <location>
        <begin position="994"/>
        <end position="1111"/>
    </location>
</feature>
<sequence length="1117" mass="123973">MGKDLCAGSSFFLLLLVVLLSPTTSVSQGAAPPAVAVVPATTPAPSPAPAPSPESLCNGILLSYFIQKRQKIHPITSDPADQPYAFTAVATVLNQGTADLLSWTLLVPFRHQELIVSVGGGVLTNGSTLPYNTTLDANVTAFSGYPNTDLKTPIETANDLTQIEAKITIVGTFFGSPPPALPLPEFLALDDPSYNCDPIPGVNDTTSVDRCCLPNPNYVPQPINSTGYLERRPGDLTIAYDVLQSYSNSYLALVTIENHNPLGRLDHWELTWEWARSEFIYSMKGAYPTVVDTSDCIFGKQSQYYQNLDFSQVLSCKTKPTIVDLTPWQYNDTNLGRIPHCCRNGTLLPPEMDPEQSLSAFQMQVYKTPPDVNRSIIYPPINWNISGTLNPDYQCGQPIRVSPTVFPDPSGLDSVSLALASWQVVCNITLPKGASPKCCVSFSAFYNDSVVPCNTCACGCSARNRGQTCDTTAPAMLLPPEALLMPFENRTAKALAWAQIKHYNVPSPLPCADYCGISINWHILTNYGKGWSARVTLFNWREDQFANWFVAVQMDKATPGYEQMYSFNGTTSGNDTIFMQGLPGLDYLNGEANGTTESDPRVPGKQQSVISFTKKPTPGIDIIAGDGFPSKVYFNGDECSIPQLIPASWASRRTGADLLNFGSLLLASTLALLRLEPYTSEGQWMQLAIVNKACSNLRLLELRNKNLISILCYRNGQSKSIEGHKEPVGDAARPFCGDKEVKSNLDGKNPALVARRPITRRFAASLANKSQAQKQESKENYQQIGNDRKHTPNVQPDVSLSSADIRTAIDVDLQKSAIGLPLPMAEEMDRSDHKEIEMEDIIVNSMSDIDSCDWDDPLAVVDYVDDIYRFYRNTEDASCVKPDYMSKQFDINEKMRAILIDWLIEVHYKFELMEETLFLTINIIDRFLECQALARKKLQLVGVTALFLACKYEEVSVPVVEDLILISDKAYTRTEVLEMEKLILGTLRFNMSFPTPCVFMKRFLKAAQSDRKLELLAYFIIELSLVEYKMLKFRPSLLAAAAIYTAHCALRRHKEWTKTCELYTAYSENQLLECSMLMVDFHLKAGTGKLTGVHRKYSTLKYGCAAKTEAAIFLLEN</sequence>
<dbReference type="GO" id="GO:0051301">
    <property type="term" value="P:cell division"/>
    <property type="evidence" value="ECO:0007669"/>
    <property type="project" value="UniProtKB-KW"/>
</dbReference>
<dbReference type="InterPro" id="IPR006918">
    <property type="entry name" value="COBRA_pln"/>
</dbReference>
<keyword evidence="9" id="KW-0325">Glycoprotein</keyword>
<keyword evidence="8" id="KW-0472">Membrane</keyword>
<evidence type="ECO:0000256" key="4">
    <source>
        <dbReference type="ARBA" id="ARBA00022475"/>
    </source>
</evidence>
<dbReference type="InterPro" id="IPR048258">
    <property type="entry name" value="Cyclins_cyclin-box"/>
</dbReference>
<gene>
    <name evidence="16" type="ORF">ZIOFF_030255</name>
</gene>
<accession>A0A8J5H933</accession>
<name>A0A8J5H933_ZINOF</name>
<evidence type="ECO:0000259" key="14">
    <source>
        <dbReference type="SMART" id="SM00385"/>
    </source>
</evidence>
<dbReference type="Pfam" id="PF02984">
    <property type="entry name" value="Cyclin_C"/>
    <property type="match status" value="1"/>
</dbReference>
<evidence type="ECO:0000256" key="3">
    <source>
        <dbReference type="ARBA" id="ARBA00006955"/>
    </source>
</evidence>
<evidence type="ECO:0000256" key="8">
    <source>
        <dbReference type="ARBA" id="ARBA00023136"/>
    </source>
</evidence>
<dbReference type="EMBL" id="JACMSC010000008">
    <property type="protein sequence ID" value="KAG6512160.1"/>
    <property type="molecule type" value="Genomic_DNA"/>
</dbReference>
<keyword evidence="6 13" id="KW-0732">Signal</keyword>
<evidence type="ECO:0000256" key="13">
    <source>
        <dbReference type="SAM" id="SignalP"/>
    </source>
</evidence>